<feature type="region of interest" description="Disordered" evidence="1">
    <location>
        <begin position="206"/>
        <end position="287"/>
    </location>
</feature>
<dbReference type="SUPFAM" id="SSF48371">
    <property type="entry name" value="ARM repeat"/>
    <property type="match status" value="1"/>
</dbReference>
<dbReference type="EMBL" id="SJPO01000005">
    <property type="protein sequence ID" value="TWT77062.1"/>
    <property type="molecule type" value="Genomic_DNA"/>
</dbReference>
<dbReference type="RefSeq" id="WP_146587327.1">
    <property type="nucleotide sequence ID" value="NZ_SJPO01000005.1"/>
</dbReference>
<keyword evidence="3" id="KW-1185">Reference proteome</keyword>
<comment type="caution">
    <text evidence="2">The sequence shown here is derived from an EMBL/GenBank/DDBJ whole genome shotgun (WGS) entry which is preliminary data.</text>
</comment>
<dbReference type="Pfam" id="PF13646">
    <property type="entry name" value="HEAT_2"/>
    <property type="match status" value="1"/>
</dbReference>
<organism evidence="2 3">
    <name type="scientific">Posidoniimonas polymericola</name>
    <dbReference type="NCBI Taxonomy" id="2528002"/>
    <lineage>
        <taxon>Bacteria</taxon>
        <taxon>Pseudomonadati</taxon>
        <taxon>Planctomycetota</taxon>
        <taxon>Planctomycetia</taxon>
        <taxon>Pirellulales</taxon>
        <taxon>Lacipirellulaceae</taxon>
        <taxon>Posidoniimonas</taxon>
    </lineage>
</organism>
<gene>
    <name evidence="2" type="ORF">Pla123a_24920</name>
</gene>
<dbReference type="Proteomes" id="UP000318478">
    <property type="component" value="Unassembled WGS sequence"/>
</dbReference>
<name>A0A5C5YQ25_9BACT</name>
<evidence type="ECO:0000313" key="2">
    <source>
        <dbReference type="EMBL" id="TWT77062.1"/>
    </source>
</evidence>
<evidence type="ECO:0008006" key="4">
    <source>
        <dbReference type="Google" id="ProtNLM"/>
    </source>
</evidence>
<dbReference type="InterPro" id="IPR016024">
    <property type="entry name" value="ARM-type_fold"/>
</dbReference>
<dbReference type="Gene3D" id="1.25.10.10">
    <property type="entry name" value="Leucine-rich Repeat Variant"/>
    <property type="match status" value="1"/>
</dbReference>
<accession>A0A5C5YQ25</accession>
<reference evidence="2 3" key="1">
    <citation type="submission" date="2019-02" db="EMBL/GenBank/DDBJ databases">
        <title>Deep-cultivation of Planctomycetes and their phenomic and genomic characterization uncovers novel biology.</title>
        <authorList>
            <person name="Wiegand S."/>
            <person name="Jogler M."/>
            <person name="Boedeker C."/>
            <person name="Pinto D."/>
            <person name="Vollmers J."/>
            <person name="Rivas-Marin E."/>
            <person name="Kohn T."/>
            <person name="Peeters S.H."/>
            <person name="Heuer A."/>
            <person name="Rast P."/>
            <person name="Oberbeckmann S."/>
            <person name="Bunk B."/>
            <person name="Jeske O."/>
            <person name="Meyerdierks A."/>
            <person name="Storesund J.E."/>
            <person name="Kallscheuer N."/>
            <person name="Luecker S."/>
            <person name="Lage O.M."/>
            <person name="Pohl T."/>
            <person name="Merkel B.J."/>
            <person name="Hornburger P."/>
            <person name="Mueller R.-W."/>
            <person name="Bruemmer F."/>
            <person name="Labrenz M."/>
            <person name="Spormann A.M."/>
            <person name="Op Den Camp H."/>
            <person name="Overmann J."/>
            <person name="Amann R."/>
            <person name="Jetten M.S.M."/>
            <person name="Mascher T."/>
            <person name="Medema M.H."/>
            <person name="Devos D.P."/>
            <person name="Kaster A.-K."/>
            <person name="Ovreas L."/>
            <person name="Rohde M."/>
            <person name="Galperin M.Y."/>
            <person name="Jogler C."/>
        </authorList>
    </citation>
    <scope>NUCLEOTIDE SEQUENCE [LARGE SCALE GENOMIC DNA]</scope>
    <source>
        <strain evidence="2 3">Pla123a</strain>
    </source>
</reference>
<dbReference type="OrthoDB" id="3699606at2"/>
<dbReference type="InterPro" id="IPR011989">
    <property type="entry name" value="ARM-like"/>
</dbReference>
<sequence length="371" mass="39570">MSEQRPPSKLPRLAVLACGVLMVLAGWEVSRRFVAHGIATRAECNPSNSRAAISELAQLGPSAVPALLDAAVSDDREVAVPARAQVEALLDDWAYSRPAAFEDRCLALIEGVADREPQLTPSGRVWARRLGDHALRKLNASRSSGDGYLIMAVERLYALADQPPQYIDQPLRVRRISPVEIAQSPGGALQPAPAFKAPIAPPKPLVAAAAPESPSLPDPRPIEAAPAAPISPVEQPIARGPAPLDWREPTPDPSEAAEPQRLPSDTTADGPIGNVAATPPGLPTEVTSLLEGTPVDRLRLVEQLLTGRHENAAEILLRLARDPEPKVRLSAISALGSSTNPQLTEAAYQLAVHDEDPKVSRLATELQKLLR</sequence>
<protein>
    <recommendedName>
        <fullName evidence="4">HEAT repeat protein</fullName>
    </recommendedName>
</protein>
<feature type="compositionally biased region" description="Low complexity" evidence="1">
    <location>
        <begin position="222"/>
        <end position="232"/>
    </location>
</feature>
<proteinExistence type="predicted"/>
<evidence type="ECO:0000256" key="1">
    <source>
        <dbReference type="SAM" id="MobiDB-lite"/>
    </source>
</evidence>
<evidence type="ECO:0000313" key="3">
    <source>
        <dbReference type="Proteomes" id="UP000318478"/>
    </source>
</evidence>
<dbReference type="AlphaFoldDB" id="A0A5C5YQ25"/>